<dbReference type="STRING" id="74649.A0A2P6QJL6"/>
<comment type="subcellular location">
    <subcellularLocation>
        <location evidence="3">Cytoplasm</location>
        <location evidence="3">Cytoskeleton</location>
        <location evidence="3">Spindle</location>
    </subcellularLocation>
    <subcellularLocation>
        <location evidence="4">Cytoplasm</location>
        <location evidence="4">Cytosol</location>
    </subcellularLocation>
    <subcellularLocation>
        <location evidence="2">Mitochondrion</location>
    </subcellularLocation>
    <subcellularLocation>
        <location evidence="1">Nucleus</location>
    </subcellularLocation>
</comment>
<dbReference type="InterPro" id="IPR039298">
    <property type="entry name" value="ACOT13"/>
</dbReference>
<keyword evidence="6" id="KW-0963">Cytoplasm</keyword>
<evidence type="ECO:0000256" key="17">
    <source>
        <dbReference type="ARBA" id="ARBA00081533"/>
    </source>
</evidence>
<evidence type="ECO:0000256" key="11">
    <source>
        <dbReference type="ARBA" id="ARBA00023212"/>
    </source>
</evidence>
<dbReference type="PANTHER" id="PTHR21660:SF8">
    <property type="entry name" value="OS02G0521700 PROTEIN"/>
    <property type="match status" value="1"/>
</dbReference>
<evidence type="ECO:0000256" key="4">
    <source>
        <dbReference type="ARBA" id="ARBA00004514"/>
    </source>
</evidence>
<feature type="domain" description="Thioesterase" evidence="19">
    <location>
        <begin position="73"/>
        <end position="125"/>
    </location>
</feature>
<dbReference type="GO" id="GO:0005739">
    <property type="term" value="C:mitochondrion"/>
    <property type="evidence" value="ECO:0007669"/>
    <property type="project" value="UniProtKB-SubCell"/>
</dbReference>
<evidence type="ECO:0000256" key="6">
    <source>
        <dbReference type="ARBA" id="ARBA00022490"/>
    </source>
</evidence>
<dbReference type="GO" id="GO:0005634">
    <property type="term" value="C:nucleus"/>
    <property type="evidence" value="ECO:0007669"/>
    <property type="project" value="UniProtKB-SubCell"/>
</dbReference>
<evidence type="ECO:0000259" key="19">
    <source>
        <dbReference type="Pfam" id="PF03061"/>
    </source>
</evidence>
<keyword evidence="8" id="KW-0007">Acetylation</keyword>
<comment type="catalytic activity">
    <reaction evidence="13">
        <text>a fatty acyl-CoA + H2O = a fatty acid + CoA + H(+)</text>
        <dbReference type="Rhea" id="RHEA:16781"/>
        <dbReference type="ChEBI" id="CHEBI:15377"/>
        <dbReference type="ChEBI" id="CHEBI:15378"/>
        <dbReference type="ChEBI" id="CHEBI:28868"/>
        <dbReference type="ChEBI" id="CHEBI:57287"/>
        <dbReference type="ChEBI" id="CHEBI:77636"/>
    </reaction>
    <physiologicalReaction direction="left-to-right" evidence="13">
        <dbReference type="Rhea" id="RHEA:16782"/>
    </physiologicalReaction>
</comment>
<proteinExistence type="inferred from homology"/>
<keyword evidence="21" id="KW-1185">Reference proteome</keyword>
<dbReference type="FunFam" id="3.10.129.10:FF:000021">
    <property type="entry name" value="Acyl-coenzyme A thioesterase 13"/>
    <property type="match status" value="1"/>
</dbReference>
<evidence type="ECO:0000256" key="10">
    <source>
        <dbReference type="ARBA" id="ARBA00023128"/>
    </source>
</evidence>
<dbReference type="Gene3D" id="3.10.129.10">
    <property type="entry name" value="Hotdog Thioesterase"/>
    <property type="match status" value="2"/>
</dbReference>
<dbReference type="Proteomes" id="UP000238479">
    <property type="component" value="Chromosome 5"/>
</dbReference>
<evidence type="ECO:0000256" key="12">
    <source>
        <dbReference type="ARBA" id="ARBA00023242"/>
    </source>
</evidence>
<name>A0A2P6QJL6_ROSCH</name>
<comment type="subunit">
    <text evidence="15">Homotetramer. Interacts with PCTP.</text>
</comment>
<dbReference type="OMA" id="VEENGHW"/>
<evidence type="ECO:0000256" key="1">
    <source>
        <dbReference type="ARBA" id="ARBA00004123"/>
    </source>
</evidence>
<dbReference type="Pfam" id="PF03061">
    <property type="entry name" value="4HBT"/>
    <property type="match status" value="2"/>
</dbReference>
<evidence type="ECO:0000256" key="2">
    <source>
        <dbReference type="ARBA" id="ARBA00004173"/>
    </source>
</evidence>
<comment type="caution">
    <text evidence="20">The sequence shown here is derived from an EMBL/GenBank/DDBJ whole genome shotgun (WGS) entry which is preliminary data.</text>
</comment>
<protein>
    <recommendedName>
        <fullName evidence="16">Acyl-coenzyme A thioesterase 13</fullName>
    </recommendedName>
    <alternativeName>
        <fullName evidence="17">Hotdog-fold thioesterase superfamily member 2</fullName>
    </alternativeName>
    <alternativeName>
        <fullName evidence="18">Thioesterase superfamily member 2</fullName>
    </alternativeName>
</protein>
<evidence type="ECO:0000256" key="15">
    <source>
        <dbReference type="ARBA" id="ARBA00064709"/>
    </source>
</evidence>
<evidence type="ECO:0000256" key="5">
    <source>
        <dbReference type="ARBA" id="ARBA00008324"/>
    </source>
</evidence>
<dbReference type="EMBL" id="PDCK01000043">
    <property type="protein sequence ID" value="PRQ34381.1"/>
    <property type="molecule type" value="Genomic_DNA"/>
</dbReference>
<evidence type="ECO:0000313" key="20">
    <source>
        <dbReference type="EMBL" id="PRQ34381.1"/>
    </source>
</evidence>
<accession>A0A2P6QJL6</accession>
<keyword evidence="12" id="KW-0539">Nucleus</keyword>
<evidence type="ECO:0000256" key="8">
    <source>
        <dbReference type="ARBA" id="ARBA00022990"/>
    </source>
</evidence>
<comment type="function">
    <text evidence="14">Catalyzes the hydrolysis of acyl-CoAs into free fatty acids and coenzyme A (CoASH), regulating their respective intracellular levels. Has acyl-CoA thioesterase activity towards medium (C12) and long-chain (C18) fatty acyl-CoA substrates. Can also hydrolyze 3-hydroxyphenylacetyl-CoA and 3,4-dihydroxyphenylacetyl-CoA (in vitro). May play a role in controlling adaptive thermogenesis.</text>
</comment>
<evidence type="ECO:0000256" key="9">
    <source>
        <dbReference type="ARBA" id="ARBA00023098"/>
    </source>
</evidence>
<dbReference type="GO" id="GO:0006629">
    <property type="term" value="P:lipid metabolic process"/>
    <property type="evidence" value="ECO:0007669"/>
    <property type="project" value="UniProtKB-KW"/>
</dbReference>
<dbReference type="AlphaFoldDB" id="A0A2P6QJL6"/>
<dbReference type="Gramene" id="PRQ34381">
    <property type="protein sequence ID" value="PRQ34381"/>
    <property type="gene ID" value="RchiOBHm_Chr5g0068361"/>
</dbReference>
<feature type="domain" description="Thioesterase" evidence="19">
    <location>
        <begin position="222"/>
        <end position="269"/>
    </location>
</feature>
<evidence type="ECO:0000256" key="13">
    <source>
        <dbReference type="ARBA" id="ARBA00052976"/>
    </source>
</evidence>
<dbReference type="InterPro" id="IPR029069">
    <property type="entry name" value="HotDog_dom_sf"/>
</dbReference>
<dbReference type="GO" id="GO:0047617">
    <property type="term" value="F:fatty acyl-CoA hydrolase activity"/>
    <property type="evidence" value="ECO:0007669"/>
    <property type="project" value="InterPro"/>
</dbReference>
<evidence type="ECO:0000256" key="7">
    <source>
        <dbReference type="ARBA" id="ARBA00022801"/>
    </source>
</evidence>
<gene>
    <name evidence="20" type="ORF">RchiOBHm_Chr5g0068361</name>
</gene>
<comment type="similarity">
    <text evidence="5">Belongs to the thioesterase PaaI family.</text>
</comment>
<sequence length="309" mass="34053">MENEAKKFLELSEQESETVSGLALPEFRLGEATIYDHLALRGIRVDRVEPGLVVCTFKVPLRLLDRDGNFASGAIANLVDVVGSCVVYVSGAPMNVTMEVSISYLSTAKLDDELEITSRLLGVRTKRRELVRGSMPFFHVGVSESIRDGSHNMQMAKEYLDLTDHDSEAVSQLDIAAQRAGVEFYEVFALRGIRVDRVEPGLVVCSFKVPPRLTDRAGNFATGAIANLVDVVGNSTVYCLGRPMNVSIDMSISYMSKAKIDDELEITSKRLGQRGRYFGTIVVLKNKATGEIIAEGRHSLFRSNFVPKL</sequence>
<organism evidence="20 21">
    <name type="scientific">Rosa chinensis</name>
    <name type="common">China rose</name>
    <dbReference type="NCBI Taxonomy" id="74649"/>
    <lineage>
        <taxon>Eukaryota</taxon>
        <taxon>Viridiplantae</taxon>
        <taxon>Streptophyta</taxon>
        <taxon>Embryophyta</taxon>
        <taxon>Tracheophyta</taxon>
        <taxon>Spermatophyta</taxon>
        <taxon>Magnoliopsida</taxon>
        <taxon>eudicotyledons</taxon>
        <taxon>Gunneridae</taxon>
        <taxon>Pentapetalae</taxon>
        <taxon>rosids</taxon>
        <taxon>fabids</taxon>
        <taxon>Rosales</taxon>
        <taxon>Rosaceae</taxon>
        <taxon>Rosoideae</taxon>
        <taxon>Rosoideae incertae sedis</taxon>
        <taxon>Rosa</taxon>
    </lineage>
</organism>
<keyword evidence="11" id="KW-0206">Cytoskeleton</keyword>
<dbReference type="CDD" id="cd03443">
    <property type="entry name" value="PaaI_thioesterase"/>
    <property type="match status" value="2"/>
</dbReference>
<evidence type="ECO:0000256" key="3">
    <source>
        <dbReference type="ARBA" id="ARBA00004186"/>
    </source>
</evidence>
<evidence type="ECO:0000256" key="18">
    <source>
        <dbReference type="ARBA" id="ARBA00083956"/>
    </source>
</evidence>
<evidence type="ECO:0000256" key="14">
    <source>
        <dbReference type="ARBA" id="ARBA00058205"/>
    </source>
</evidence>
<reference evidence="20 21" key="1">
    <citation type="journal article" date="2018" name="Nat. Genet.">
        <title>The Rosa genome provides new insights in the design of modern roses.</title>
        <authorList>
            <person name="Bendahmane M."/>
        </authorList>
    </citation>
    <scope>NUCLEOTIDE SEQUENCE [LARGE SCALE GENOMIC DNA]</scope>
    <source>
        <strain evidence="21">cv. Old Blush</strain>
    </source>
</reference>
<dbReference type="PANTHER" id="PTHR21660">
    <property type="entry name" value="THIOESTERASE SUPERFAMILY MEMBER-RELATED"/>
    <property type="match status" value="1"/>
</dbReference>
<keyword evidence="9" id="KW-0443">Lipid metabolism</keyword>
<evidence type="ECO:0000313" key="21">
    <source>
        <dbReference type="Proteomes" id="UP000238479"/>
    </source>
</evidence>
<dbReference type="GO" id="GO:0005829">
    <property type="term" value="C:cytosol"/>
    <property type="evidence" value="ECO:0007669"/>
    <property type="project" value="UniProtKB-SubCell"/>
</dbReference>
<keyword evidence="10" id="KW-0496">Mitochondrion</keyword>
<keyword evidence="7 20" id="KW-0378">Hydrolase</keyword>
<dbReference type="GO" id="GO:0005819">
    <property type="term" value="C:spindle"/>
    <property type="evidence" value="ECO:0007669"/>
    <property type="project" value="UniProtKB-SubCell"/>
</dbReference>
<evidence type="ECO:0000256" key="16">
    <source>
        <dbReference type="ARBA" id="ARBA00067273"/>
    </source>
</evidence>
<dbReference type="InterPro" id="IPR006683">
    <property type="entry name" value="Thioestr_dom"/>
</dbReference>
<dbReference type="SUPFAM" id="SSF54637">
    <property type="entry name" value="Thioesterase/thiol ester dehydrase-isomerase"/>
    <property type="match status" value="2"/>
</dbReference>